<organism evidence="1 2">
    <name type="scientific">Pseudomonas silesiensis</name>
    <dbReference type="NCBI Taxonomy" id="1853130"/>
    <lineage>
        <taxon>Bacteria</taxon>
        <taxon>Pseudomonadati</taxon>
        <taxon>Pseudomonadota</taxon>
        <taxon>Gammaproteobacteria</taxon>
        <taxon>Pseudomonadales</taxon>
        <taxon>Pseudomonadaceae</taxon>
        <taxon>Pseudomonas</taxon>
    </lineage>
</organism>
<dbReference type="Proteomes" id="UP000078354">
    <property type="component" value="Chromosome"/>
</dbReference>
<evidence type="ECO:0000313" key="2">
    <source>
        <dbReference type="Proteomes" id="UP000078354"/>
    </source>
</evidence>
<sequence length="238" mass="26603">MEKLMLTLWKPPQQSVEQWRQALLDLGDNLVSAGARTARVMVVDGGVAAAFAQRITNSAIPLDGLLSVWLDSASQWPSIKALVTPLTSRLEAYLVLESEPYPEERKARAAHYRVPVGERTPGMNQVALLHKPDRMSYEHWYDTWRNGHGPNAYPLQSIFGYRQNTVVRALTFGAPVLHGIVEENFPPEAIGNPQGFFAALGDPDKCAQRQQAMYESTSKFIDFQKLDCILTSEYQLSA</sequence>
<dbReference type="OrthoDB" id="9015064at2"/>
<name>A0A191YSG3_9PSED</name>
<dbReference type="EMBL" id="CP014870">
    <property type="protein sequence ID" value="ANJ55812.1"/>
    <property type="molecule type" value="Genomic_DNA"/>
</dbReference>
<evidence type="ECO:0000313" key="1">
    <source>
        <dbReference type="EMBL" id="ANJ55812.1"/>
    </source>
</evidence>
<dbReference type="AlphaFoldDB" id="A0A191YSG3"/>
<dbReference type="InterPro" id="IPR011008">
    <property type="entry name" value="Dimeric_a/b-barrel"/>
</dbReference>
<dbReference type="SUPFAM" id="SSF54909">
    <property type="entry name" value="Dimeric alpha+beta barrel"/>
    <property type="match status" value="1"/>
</dbReference>
<dbReference type="KEGG" id="psil:PMA3_11895"/>
<protein>
    <submittedName>
        <fullName evidence="1">Uncharacterized protein</fullName>
    </submittedName>
</protein>
<keyword evidence="2" id="KW-1185">Reference proteome</keyword>
<gene>
    <name evidence="1" type="ORF">PMA3_11895</name>
</gene>
<dbReference type="STRING" id="1853130.PMA3_11895"/>
<dbReference type="RefSeq" id="WP_064677340.1">
    <property type="nucleotide sequence ID" value="NZ_CP014870.1"/>
</dbReference>
<reference evidence="1 2" key="1">
    <citation type="journal article" date="2018" name="Syst. Appl. Microbiol.">
        <title>Pseudomonas silesiensis sp. nov. strain A3T isolated from a biological pesticide sewage treatment plant and analysis of the complete genome sequence.</title>
        <authorList>
            <person name="Kaminski M.A."/>
            <person name="Furmanczyk E.M."/>
            <person name="Sobczak A."/>
            <person name="Dziembowski A."/>
            <person name="Lipinski L."/>
        </authorList>
    </citation>
    <scope>NUCLEOTIDE SEQUENCE [LARGE SCALE GENOMIC DNA]</scope>
    <source>
        <strain evidence="1 2">A3</strain>
    </source>
</reference>
<accession>A0A191YSG3</accession>
<proteinExistence type="predicted"/>